<keyword evidence="12" id="KW-1185">Reference proteome</keyword>
<evidence type="ECO:0000256" key="3">
    <source>
        <dbReference type="ARBA" id="ARBA00022670"/>
    </source>
</evidence>
<dbReference type="PANTHER" id="PTHR11733:SF167">
    <property type="entry name" value="FI17812P1-RELATED"/>
    <property type="match status" value="1"/>
</dbReference>
<dbReference type="AlphaFoldDB" id="A0AAV2IND5"/>
<dbReference type="Pfam" id="PF01431">
    <property type="entry name" value="Peptidase_M13"/>
    <property type="match status" value="1"/>
</dbReference>
<dbReference type="InterPro" id="IPR000718">
    <property type="entry name" value="Peptidase_M13"/>
</dbReference>
<evidence type="ECO:0000256" key="2">
    <source>
        <dbReference type="ARBA" id="ARBA00007357"/>
    </source>
</evidence>
<name>A0AAV2IND5_LYMST</name>
<proteinExistence type="inferred from homology"/>
<accession>A0AAV2IND5</accession>
<reference evidence="11 12" key="1">
    <citation type="submission" date="2024-04" db="EMBL/GenBank/DDBJ databases">
        <authorList>
            <consortium name="Genoscope - CEA"/>
            <person name="William W."/>
        </authorList>
    </citation>
    <scope>NUCLEOTIDE SEQUENCE [LARGE SCALE GENOMIC DNA]</scope>
</reference>
<keyword evidence="5" id="KW-0378">Hydrolase</keyword>
<dbReference type="GO" id="GO:0004222">
    <property type="term" value="F:metalloendopeptidase activity"/>
    <property type="evidence" value="ECO:0007669"/>
    <property type="project" value="InterPro"/>
</dbReference>
<dbReference type="Gene3D" id="3.40.390.10">
    <property type="entry name" value="Collagenase (Catalytic Domain)"/>
    <property type="match status" value="1"/>
</dbReference>
<feature type="transmembrane region" description="Helical" evidence="8">
    <location>
        <begin position="12"/>
        <end position="33"/>
    </location>
</feature>
<comment type="cofactor">
    <cofactor evidence="1">
        <name>Zn(2+)</name>
        <dbReference type="ChEBI" id="CHEBI:29105"/>
    </cofactor>
</comment>
<evidence type="ECO:0000313" key="12">
    <source>
        <dbReference type="Proteomes" id="UP001497497"/>
    </source>
</evidence>
<feature type="domain" description="Peptidase M13 C-terminal" evidence="9">
    <location>
        <begin position="503"/>
        <end position="692"/>
    </location>
</feature>
<dbReference type="GO" id="GO:0046872">
    <property type="term" value="F:metal ion binding"/>
    <property type="evidence" value="ECO:0007669"/>
    <property type="project" value="UniProtKB-KW"/>
</dbReference>
<gene>
    <name evidence="11" type="ORF">GSLYS_00020945001</name>
</gene>
<dbReference type="InterPro" id="IPR042089">
    <property type="entry name" value="Peptidase_M13_dom_2"/>
</dbReference>
<evidence type="ECO:0000256" key="1">
    <source>
        <dbReference type="ARBA" id="ARBA00001947"/>
    </source>
</evidence>
<sequence>MQKAPAQESNLMYYLCVLCVLSIIISILSALIYHKSMELVPQFLEAEKHCVTPNCLQNSAHFLSMVDPKVKPCDDMYLHSCGGWMKKHAIPTDYGKWNQIGERGANVENILLQILESNENKLKGTPSTAIGKLKTYYRSCIDVKTIDAKAVSRLSTIIKSFGSWTITSNGLDAWDEATWSLQSVMEKVAPLDLGAFFSVEMYPDMTDGTRFLPVFTSGLFTSNPLFLLADDGLSEVMRTSSHALEKFDPTFDPSKLSEVLEFEKKLMQLKNKYEWMPLRQASQITLGSFLASFGTWIDLKKYLKIFYSRDIPADTPVYCTSLEFYKELDKVISATNKELLANYIIWHVFSKFRGSANFVNVNEESRWKTCLGTLREHMGHALSAPFVEDYFPIEVREQITSMFTKIKSQFSQNVKRLKWMDKLTSEMVLKKLEAMSISSGYPDWILQSNKLDDFYKAYNVTNGELLYSHLSLVQQSHAQLAKDTLSKFDKTQWLFSPDVVKVVYHRFTNVIVVTAAFLYPAEQILIWPTPYVYGAIGFAIAHEMTHAFDNDGIMLDENGKKMELPSMSAADFFKDSPCFIDHYSSYNIEGFPLNGLETLSENVADSGGLMLAYKAAKEEHSNAKMLPGLNYTLNQLFFIGYSQAFCAVSEPPIEALLANHAPHAPERIRVNGSLSGSVEFLAAFSCHSGAKTKCKVW</sequence>
<dbReference type="Proteomes" id="UP001497497">
    <property type="component" value="Unassembled WGS sequence"/>
</dbReference>
<feature type="domain" description="Peptidase M13 N-terminal" evidence="10">
    <location>
        <begin position="72"/>
        <end position="442"/>
    </location>
</feature>
<evidence type="ECO:0008006" key="13">
    <source>
        <dbReference type="Google" id="ProtNLM"/>
    </source>
</evidence>
<keyword evidence="3" id="KW-0645">Protease</keyword>
<dbReference type="GO" id="GO:0005886">
    <property type="term" value="C:plasma membrane"/>
    <property type="evidence" value="ECO:0007669"/>
    <property type="project" value="TreeGrafter"/>
</dbReference>
<evidence type="ECO:0000256" key="4">
    <source>
        <dbReference type="ARBA" id="ARBA00022723"/>
    </source>
</evidence>
<comment type="caution">
    <text evidence="11">The sequence shown here is derived from an EMBL/GenBank/DDBJ whole genome shotgun (WGS) entry which is preliminary data.</text>
</comment>
<keyword evidence="6" id="KW-0862">Zinc</keyword>
<keyword evidence="8" id="KW-0472">Membrane</keyword>
<evidence type="ECO:0000259" key="10">
    <source>
        <dbReference type="Pfam" id="PF05649"/>
    </source>
</evidence>
<dbReference type="InterPro" id="IPR024079">
    <property type="entry name" value="MetalloPept_cat_dom_sf"/>
</dbReference>
<evidence type="ECO:0000256" key="6">
    <source>
        <dbReference type="ARBA" id="ARBA00022833"/>
    </source>
</evidence>
<evidence type="ECO:0000259" key="9">
    <source>
        <dbReference type="Pfam" id="PF01431"/>
    </source>
</evidence>
<keyword evidence="4" id="KW-0479">Metal-binding</keyword>
<keyword evidence="8" id="KW-1133">Transmembrane helix</keyword>
<evidence type="ECO:0000256" key="5">
    <source>
        <dbReference type="ARBA" id="ARBA00022801"/>
    </source>
</evidence>
<dbReference type="Gene3D" id="1.10.1380.10">
    <property type="entry name" value="Neutral endopeptidase , domain2"/>
    <property type="match status" value="1"/>
</dbReference>
<dbReference type="GO" id="GO:0016485">
    <property type="term" value="P:protein processing"/>
    <property type="evidence" value="ECO:0007669"/>
    <property type="project" value="TreeGrafter"/>
</dbReference>
<dbReference type="SUPFAM" id="SSF55486">
    <property type="entry name" value="Metalloproteases ('zincins'), catalytic domain"/>
    <property type="match status" value="1"/>
</dbReference>
<keyword evidence="7" id="KW-0482">Metalloprotease</keyword>
<organism evidence="11 12">
    <name type="scientific">Lymnaea stagnalis</name>
    <name type="common">Great pond snail</name>
    <name type="synonym">Helix stagnalis</name>
    <dbReference type="NCBI Taxonomy" id="6523"/>
    <lineage>
        <taxon>Eukaryota</taxon>
        <taxon>Metazoa</taxon>
        <taxon>Spiralia</taxon>
        <taxon>Lophotrochozoa</taxon>
        <taxon>Mollusca</taxon>
        <taxon>Gastropoda</taxon>
        <taxon>Heterobranchia</taxon>
        <taxon>Euthyneura</taxon>
        <taxon>Panpulmonata</taxon>
        <taxon>Hygrophila</taxon>
        <taxon>Lymnaeoidea</taxon>
        <taxon>Lymnaeidae</taxon>
        <taxon>Lymnaea</taxon>
    </lineage>
</organism>
<dbReference type="CDD" id="cd08662">
    <property type="entry name" value="M13"/>
    <property type="match status" value="1"/>
</dbReference>
<comment type="similarity">
    <text evidence="2">Belongs to the peptidase M13 family.</text>
</comment>
<evidence type="ECO:0000256" key="8">
    <source>
        <dbReference type="SAM" id="Phobius"/>
    </source>
</evidence>
<protein>
    <recommendedName>
        <fullName evidence="13">Endothelin-converting enzyme 1</fullName>
    </recommendedName>
</protein>
<dbReference type="InterPro" id="IPR008753">
    <property type="entry name" value="Peptidase_M13_N"/>
</dbReference>
<dbReference type="PANTHER" id="PTHR11733">
    <property type="entry name" value="ZINC METALLOPROTEASE FAMILY M13 NEPRILYSIN-RELATED"/>
    <property type="match status" value="1"/>
</dbReference>
<keyword evidence="8" id="KW-0812">Transmembrane</keyword>
<dbReference type="PRINTS" id="PR00786">
    <property type="entry name" value="NEPRILYSIN"/>
</dbReference>
<evidence type="ECO:0000313" key="11">
    <source>
        <dbReference type="EMBL" id="CAL1547628.1"/>
    </source>
</evidence>
<dbReference type="PROSITE" id="PS51885">
    <property type="entry name" value="NEPRILYSIN"/>
    <property type="match status" value="1"/>
</dbReference>
<dbReference type="Pfam" id="PF05649">
    <property type="entry name" value="Peptidase_M13_N"/>
    <property type="match status" value="1"/>
</dbReference>
<evidence type="ECO:0000256" key="7">
    <source>
        <dbReference type="ARBA" id="ARBA00023049"/>
    </source>
</evidence>
<dbReference type="InterPro" id="IPR018497">
    <property type="entry name" value="Peptidase_M13_C"/>
</dbReference>
<dbReference type="EMBL" id="CAXITT010001028">
    <property type="protein sequence ID" value="CAL1547628.1"/>
    <property type="molecule type" value="Genomic_DNA"/>
</dbReference>